<dbReference type="RefSeq" id="WP_244718864.1">
    <property type="nucleotide sequence ID" value="NZ_CP095072.1"/>
</dbReference>
<name>A0ABY4EW05_9BACI</name>
<sequence>MVVIDYIEVLVSELDVQNGRITFWAPEGIYHMNVSYIDGIPIKWEGHHQSILYYTSKDL</sequence>
<proteinExistence type="predicted"/>
<organism evidence="1 2">
    <name type="scientific">Gracilibacillus caseinilyticus</name>
    <dbReference type="NCBI Taxonomy" id="2932256"/>
    <lineage>
        <taxon>Bacteria</taxon>
        <taxon>Bacillati</taxon>
        <taxon>Bacillota</taxon>
        <taxon>Bacilli</taxon>
        <taxon>Bacillales</taxon>
        <taxon>Bacillaceae</taxon>
        <taxon>Gracilibacillus</taxon>
    </lineage>
</organism>
<gene>
    <name evidence="1" type="ORF">MUN88_20605</name>
</gene>
<dbReference type="Proteomes" id="UP000831782">
    <property type="component" value="Chromosome"/>
</dbReference>
<keyword evidence="2" id="KW-1185">Reference proteome</keyword>
<accession>A0ABY4EW05</accession>
<protein>
    <submittedName>
        <fullName evidence="1">Uncharacterized protein</fullName>
    </submittedName>
</protein>
<reference evidence="1 2" key="1">
    <citation type="submission" date="2022-04" db="EMBL/GenBank/DDBJ databases">
        <title>Gracilibacillus sp. isolated from saltern.</title>
        <authorList>
            <person name="Won M."/>
            <person name="Lee C.-M."/>
            <person name="Woen H.-Y."/>
            <person name="Kwon S.-W."/>
        </authorList>
    </citation>
    <scope>NUCLEOTIDE SEQUENCE [LARGE SCALE GENOMIC DNA]</scope>
    <source>
        <strain evidence="1 2">SSWR10-1</strain>
    </source>
</reference>
<evidence type="ECO:0000313" key="2">
    <source>
        <dbReference type="Proteomes" id="UP000831782"/>
    </source>
</evidence>
<evidence type="ECO:0000313" key="1">
    <source>
        <dbReference type="EMBL" id="UOQ48403.1"/>
    </source>
</evidence>
<dbReference type="EMBL" id="CP095072">
    <property type="protein sequence ID" value="UOQ48403.1"/>
    <property type="molecule type" value="Genomic_DNA"/>
</dbReference>